<sequence>MRRIRPWVKKTLLVTVIAVAVGAGLSLAAERHDRADFKVVKVSQEFHGRPAGDMKVEMRGGEGKTVPAPGIDAAVPVPPVPEQAPLLKAGGMHIEREHEHGIGPGVAVGGAILIALLLAIWMSKRSRRPRAADGANALAGIPSASDFLDQWEMQQNHTKESK</sequence>
<accession>A0A6C0NUC7</accession>
<dbReference type="EMBL" id="CP048286">
    <property type="protein sequence ID" value="QHW29711.1"/>
    <property type="molecule type" value="Genomic_DNA"/>
</dbReference>
<proteinExistence type="predicted"/>
<feature type="chain" id="PRO_5025540089" evidence="2">
    <location>
        <begin position="29"/>
        <end position="162"/>
    </location>
</feature>
<organism evidence="3 4">
    <name type="scientific">Paenibacillus rhizovicinus</name>
    <dbReference type="NCBI Taxonomy" id="2704463"/>
    <lineage>
        <taxon>Bacteria</taxon>
        <taxon>Bacillati</taxon>
        <taxon>Bacillota</taxon>
        <taxon>Bacilli</taxon>
        <taxon>Bacillales</taxon>
        <taxon>Paenibacillaceae</taxon>
        <taxon>Paenibacillus</taxon>
    </lineage>
</organism>
<dbReference type="Proteomes" id="UP000479114">
    <property type="component" value="Chromosome"/>
</dbReference>
<keyword evidence="1" id="KW-0812">Transmembrane</keyword>
<reference evidence="3 4" key="1">
    <citation type="submission" date="2020-02" db="EMBL/GenBank/DDBJ databases">
        <title>Paenibacillus sp. nov., isolated from rhizosphere soil of tomato.</title>
        <authorList>
            <person name="Weon H.-Y."/>
            <person name="Lee S.A."/>
        </authorList>
    </citation>
    <scope>NUCLEOTIDE SEQUENCE [LARGE SCALE GENOMIC DNA]</scope>
    <source>
        <strain evidence="3 4">14171R-81</strain>
    </source>
</reference>
<evidence type="ECO:0000256" key="1">
    <source>
        <dbReference type="SAM" id="Phobius"/>
    </source>
</evidence>
<evidence type="ECO:0000313" key="3">
    <source>
        <dbReference type="EMBL" id="QHW29711.1"/>
    </source>
</evidence>
<dbReference type="AlphaFoldDB" id="A0A6C0NUC7"/>
<keyword evidence="2" id="KW-0732">Signal</keyword>
<keyword evidence="1" id="KW-0472">Membrane</keyword>
<name>A0A6C0NUC7_9BACL</name>
<feature type="signal peptide" evidence="2">
    <location>
        <begin position="1"/>
        <end position="28"/>
    </location>
</feature>
<dbReference type="KEGG" id="prz:GZH47_01880"/>
<feature type="transmembrane region" description="Helical" evidence="1">
    <location>
        <begin position="102"/>
        <end position="121"/>
    </location>
</feature>
<protein>
    <submittedName>
        <fullName evidence="3">Uncharacterized protein</fullName>
    </submittedName>
</protein>
<gene>
    <name evidence="3" type="ORF">GZH47_01880</name>
</gene>
<dbReference type="RefSeq" id="WP_162638280.1">
    <property type="nucleotide sequence ID" value="NZ_CP048286.1"/>
</dbReference>
<evidence type="ECO:0000256" key="2">
    <source>
        <dbReference type="SAM" id="SignalP"/>
    </source>
</evidence>
<keyword evidence="4" id="KW-1185">Reference proteome</keyword>
<keyword evidence="1" id="KW-1133">Transmembrane helix</keyword>
<evidence type="ECO:0000313" key="4">
    <source>
        <dbReference type="Proteomes" id="UP000479114"/>
    </source>
</evidence>